<dbReference type="AlphaFoldDB" id="S6EWT6"/>
<reference evidence="1 2" key="1">
    <citation type="journal article" date="2013" name="Appl. Environ. Microbiol.">
        <title>The Carbohydrate Metabolism Signature of Lactococcus lactis Strain A12 Reveals Its Sourdough Ecosystem Origin.</title>
        <authorList>
            <person name="Passerini D."/>
            <person name="Coddeville M."/>
            <person name="Le Bourgeois P."/>
            <person name="Loubiere P."/>
            <person name="Ritzenthaler P."/>
            <person name="Fontagne-Faucher C."/>
            <person name="Daveran-Mingot M.L."/>
            <person name="Cocaign-Bousquet M."/>
        </authorList>
    </citation>
    <scope>NUCLEOTIDE SEQUENCE [LARGE SCALE GENOMIC DNA]</scope>
    <source>
        <strain evidence="1 2">A12</strain>
    </source>
</reference>
<organism evidence="1 2">
    <name type="scientific">Lactococcus lactis subsp. lactis A12</name>
    <dbReference type="NCBI Taxonomy" id="1137134"/>
    <lineage>
        <taxon>Bacteria</taxon>
        <taxon>Bacillati</taxon>
        <taxon>Bacillota</taxon>
        <taxon>Bacilli</taxon>
        <taxon>Lactobacillales</taxon>
        <taxon>Streptococcaceae</taxon>
        <taxon>Lactococcus</taxon>
    </lineage>
</organism>
<gene>
    <name evidence="1" type="ORF">O9U_08230</name>
</gene>
<evidence type="ECO:0000313" key="1">
    <source>
        <dbReference type="EMBL" id="CDG03858.1"/>
    </source>
</evidence>
<protein>
    <submittedName>
        <fullName evidence="1">Uncharacterized protein</fullName>
    </submittedName>
</protein>
<name>S6EWT6_LACLL</name>
<evidence type="ECO:0000313" key="2">
    <source>
        <dbReference type="Proteomes" id="UP000015361"/>
    </source>
</evidence>
<accession>S6EWT6</accession>
<dbReference type="Proteomes" id="UP000015361">
    <property type="component" value="Unassembled WGS sequence"/>
</dbReference>
<dbReference type="EMBL" id="CBLU010000006">
    <property type="protein sequence ID" value="CDG03858.1"/>
    <property type="molecule type" value="Genomic_DNA"/>
</dbReference>
<comment type="caution">
    <text evidence="1">The sequence shown here is derived from an EMBL/GenBank/DDBJ whole genome shotgun (WGS) entry which is preliminary data.</text>
</comment>
<sequence>MDWLGLYDAEPEDYEVL</sequence>
<proteinExistence type="predicted"/>